<accession>A0A8J3E3H1</accession>
<feature type="transmembrane region" description="Helical" evidence="1">
    <location>
        <begin position="24"/>
        <end position="45"/>
    </location>
</feature>
<keyword evidence="1" id="KW-0472">Membrane</keyword>
<evidence type="ECO:0000313" key="2">
    <source>
        <dbReference type="EMBL" id="GGF18453.1"/>
    </source>
</evidence>
<evidence type="ECO:0000313" key="3">
    <source>
        <dbReference type="Proteomes" id="UP000646365"/>
    </source>
</evidence>
<sequence length="51" mass="5514">MPAPRLRPDQASEDVMPAHLTYRLYAYFVKFVAATAATLITAVLFTGGASL</sequence>
<keyword evidence="3" id="KW-1185">Reference proteome</keyword>
<reference evidence="2" key="2">
    <citation type="submission" date="2020-09" db="EMBL/GenBank/DDBJ databases">
        <authorList>
            <person name="Sun Q."/>
            <person name="Zhou Y."/>
        </authorList>
    </citation>
    <scope>NUCLEOTIDE SEQUENCE</scope>
    <source>
        <strain evidence="2">CGMCC 1.15725</strain>
    </source>
</reference>
<organism evidence="2 3">
    <name type="scientific">Aliidongia dinghuensis</name>
    <dbReference type="NCBI Taxonomy" id="1867774"/>
    <lineage>
        <taxon>Bacteria</taxon>
        <taxon>Pseudomonadati</taxon>
        <taxon>Pseudomonadota</taxon>
        <taxon>Alphaproteobacteria</taxon>
        <taxon>Rhodospirillales</taxon>
        <taxon>Dongiaceae</taxon>
        <taxon>Aliidongia</taxon>
    </lineage>
</organism>
<dbReference type="AlphaFoldDB" id="A0A8J3E3H1"/>
<evidence type="ECO:0000256" key="1">
    <source>
        <dbReference type="SAM" id="Phobius"/>
    </source>
</evidence>
<keyword evidence="1" id="KW-1133">Transmembrane helix</keyword>
<proteinExistence type="predicted"/>
<protein>
    <submittedName>
        <fullName evidence="2">Uncharacterized protein</fullName>
    </submittedName>
</protein>
<name>A0A8J3E3H1_9PROT</name>
<gene>
    <name evidence="2" type="ORF">GCM10011611_25460</name>
</gene>
<dbReference type="Proteomes" id="UP000646365">
    <property type="component" value="Unassembled WGS sequence"/>
</dbReference>
<comment type="caution">
    <text evidence="2">The sequence shown here is derived from an EMBL/GenBank/DDBJ whole genome shotgun (WGS) entry which is preliminary data.</text>
</comment>
<reference evidence="2" key="1">
    <citation type="journal article" date="2014" name="Int. J. Syst. Evol. Microbiol.">
        <title>Complete genome sequence of Corynebacterium casei LMG S-19264T (=DSM 44701T), isolated from a smear-ripened cheese.</title>
        <authorList>
            <consortium name="US DOE Joint Genome Institute (JGI-PGF)"/>
            <person name="Walter F."/>
            <person name="Albersmeier A."/>
            <person name="Kalinowski J."/>
            <person name="Ruckert C."/>
        </authorList>
    </citation>
    <scope>NUCLEOTIDE SEQUENCE</scope>
    <source>
        <strain evidence="2">CGMCC 1.15725</strain>
    </source>
</reference>
<dbReference type="EMBL" id="BMJQ01000006">
    <property type="protein sequence ID" value="GGF18453.1"/>
    <property type="molecule type" value="Genomic_DNA"/>
</dbReference>
<keyword evidence="1" id="KW-0812">Transmembrane</keyword>